<keyword evidence="17 33" id="KW-0472">Membrane</keyword>
<keyword evidence="11" id="KW-0492">Microsome</keyword>
<dbReference type="EC" id="1.-.-.-" evidence="34"/>
<dbReference type="InterPro" id="IPR050346">
    <property type="entry name" value="FMO-like"/>
</dbReference>
<name>V4C3R5_LOTGI</name>
<dbReference type="CTD" id="20246526"/>
<dbReference type="GeneID" id="20246526"/>
<evidence type="ECO:0000256" key="24">
    <source>
        <dbReference type="ARBA" id="ARBA00047864"/>
    </source>
</evidence>
<dbReference type="KEGG" id="lgi:LOTGIDRAFT_214741"/>
<evidence type="ECO:0000256" key="7">
    <source>
        <dbReference type="ARBA" id="ARBA00022630"/>
    </source>
</evidence>
<evidence type="ECO:0000313" key="37">
    <source>
        <dbReference type="Proteomes" id="UP000030746"/>
    </source>
</evidence>
<evidence type="ECO:0000256" key="14">
    <source>
        <dbReference type="ARBA" id="ARBA00023002"/>
    </source>
</evidence>
<evidence type="ECO:0000256" key="8">
    <source>
        <dbReference type="ARBA" id="ARBA00022692"/>
    </source>
</evidence>
<comment type="catalytic activity">
    <reaction evidence="22">
        <text>heptan-2-one + NADPH + O2 + H(+) = pentyl acetate + NADP(+) + H2O</text>
        <dbReference type="Rhea" id="RHEA:54836"/>
        <dbReference type="ChEBI" id="CHEBI:5672"/>
        <dbReference type="ChEBI" id="CHEBI:15377"/>
        <dbReference type="ChEBI" id="CHEBI:15378"/>
        <dbReference type="ChEBI" id="CHEBI:15379"/>
        <dbReference type="ChEBI" id="CHEBI:57783"/>
        <dbReference type="ChEBI" id="CHEBI:58349"/>
        <dbReference type="ChEBI" id="CHEBI:87362"/>
    </reaction>
    <physiologicalReaction direction="left-to-right" evidence="22">
        <dbReference type="Rhea" id="RHEA:54837"/>
    </physiologicalReaction>
</comment>
<dbReference type="Proteomes" id="UP000030746">
    <property type="component" value="Unassembled WGS sequence"/>
</dbReference>
<dbReference type="GO" id="GO:0004499">
    <property type="term" value="F:N,N-dimethylaniline monooxygenase activity"/>
    <property type="evidence" value="ECO:0007669"/>
    <property type="project" value="UniProtKB-UniRule"/>
</dbReference>
<keyword evidence="14 33" id="KW-0560">Oxidoreductase</keyword>
<keyword evidence="5" id="KW-0488">Methylation</keyword>
<comment type="cofactor">
    <cofactor evidence="1 33 34">
        <name>FAD</name>
        <dbReference type="ChEBI" id="CHEBI:57692"/>
    </cofactor>
</comment>
<comment type="catalytic activity">
    <reaction evidence="26">
        <text>hypotaurine + NADPH + O2 + H(+) = taurine + NADP(+) + H2O</text>
        <dbReference type="Rhea" id="RHEA:69819"/>
        <dbReference type="ChEBI" id="CHEBI:15377"/>
        <dbReference type="ChEBI" id="CHEBI:15378"/>
        <dbReference type="ChEBI" id="CHEBI:15379"/>
        <dbReference type="ChEBI" id="CHEBI:57783"/>
        <dbReference type="ChEBI" id="CHEBI:57853"/>
        <dbReference type="ChEBI" id="CHEBI:58349"/>
        <dbReference type="ChEBI" id="CHEBI:507393"/>
        <dbReference type="EC" id="1.14.13.8"/>
    </reaction>
    <physiologicalReaction direction="left-to-right" evidence="26">
        <dbReference type="Rhea" id="RHEA:69820"/>
    </physiologicalReaction>
</comment>
<comment type="similarity">
    <text evidence="4 33 34">Belongs to the FMO family.</text>
</comment>
<dbReference type="STRING" id="225164.V4C3R5"/>
<dbReference type="GO" id="GO:0005789">
    <property type="term" value="C:endoplasmic reticulum membrane"/>
    <property type="evidence" value="ECO:0007669"/>
    <property type="project" value="UniProtKB-SubCell"/>
</dbReference>
<comment type="function">
    <text evidence="19">Broad spectrum monooxygenase that catalyzes the oxygenation of a wide variety of nitrogen- and sulfur-containing compounds including xenobiotics. Catalyzes the S-oxygenation of hypotaurine to produce taurine, an organic osmolyte involved in cell volume regulation as well as a variety of cytoprotective and developmental processes. In vitro, catalyzes the N-oxygenation of trimethylamine (TMA) to produce trimethylamine N-oxide (TMAO) and could therefore participate to the detoxification of this compound that is generated by the action of gut microbiota from dietary precursors such as choline, choline containing compounds, betaine or L-carnitine.</text>
</comment>
<keyword evidence="15 33" id="KW-0503">Monooxygenase</keyword>
<evidence type="ECO:0000256" key="9">
    <source>
        <dbReference type="ARBA" id="ARBA00022824"/>
    </source>
</evidence>
<evidence type="ECO:0000256" key="17">
    <source>
        <dbReference type="ARBA" id="ARBA00023136"/>
    </source>
</evidence>
<evidence type="ECO:0000256" key="34">
    <source>
        <dbReference type="RuleBase" id="RU361177"/>
    </source>
</evidence>
<keyword evidence="12 33" id="KW-0521">NADP</keyword>
<keyword evidence="9 33" id="KW-0256">Endoplasmic reticulum</keyword>
<dbReference type="EMBL" id="KB201549">
    <property type="protein sequence ID" value="ESO96189.1"/>
    <property type="molecule type" value="Genomic_DNA"/>
</dbReference>
<keyword evidence="37" id="KW-1185">Reference proteome</keyword>
<evidence type="ECO:0000256" key="23">
    <source>
        <dbReference type="ARBA" id="ARBA00047855"/>
    </source>
</evidence>
<evidence type="ECO:0000256" key="31">
    <source>
        <dbReference type="ARBA" id="ARBA00049443"/>
    </source>
</evidence>
<evidence type="ECO:0000256" key="26">
    <source>
        <dbReference type="ARBA" id="ARBA00048041"/>
    </source>
</evidence>
<comment type="catalytic activity">
    <reaction evidence="25">
        <text>hexan-3-one + NADPH + O2 + H(+) = ethyl butanoate + NADP(+) + H2O</text>
        <dbReference type="Rhea" id="RHEA:54844"/>
        <dbReference type="ChEBI" id="CHEBI:15377"/>
        <dbReference type="ChEBI" id="CHEBI:15378"/>
        <dbReference type="ChEBI" id="CHEBI:15379"/>
        <dbReference type="ChEBI" id="CHEBI:57783"/>
        <dbReference type="ChEBI" id="CHEBI:58349"/>
        <dbReference type="ChEBI" id="CHEBI:88764"/>
        <dbReference type="ChEBI" id="CHEBI:89891"/>
    </reaction>
    <physiologicalReaction direction="left-to-right" evidence="25">
        <dbReference type="Rhea" id="RHEA:54845"/>
    </physiologicalReaction>
</comment>
<comment type="catalytic activity">
    <reaction evidence="21">
        <text>hexan-3-one + NADPH + O2 + H(+) = propyl propanoate + NADP(+) + H2O</text>
        <dbReference type="Rhea" id="RHEA:54848"/>
        <dbReference type="ChEBI" id="CHEBI:15377"/>
        <dbReference type="ChEBI" id="CHEBI:15378"/>
        <dbReference type="ChEBI" id="CHEBI:15379"/>
        <dbReference type="ChEBI" id="CHEBI:57783"/>
        <dbReference type="ChEBI" id="CHEBI:58349"/>
        <dbReference type="ChEBI" id="CHEBI:89828"/>
        <dbReference type="ChEBI" id="CHEBI:89891"/>
    </reaction>
    <physiologicalReaction direction="left-to-right" evidence="21">
        <dbReference type="Rhea" id="RHEA:54849"/>
    </physiologicalReaction>
</comment>
<evidence type="ECO:0000256" key="6">
    <source>
        <dbReference type="ARBA" id="ARBA00022553"/>
    </source>
</evidence>
<dbReference type="RefSeq" id="XP_009053302.1">
    <property type="nucleotide sequence ID" value="XM_009055054.1"/>
</dbReference>
<dbReference type="PRINTS" id="PR00370">
    <property type="entry name" value="FMOXYGENASE"/>
</dbReference>
<dbReference type="InterPro" id="IPR000960">
    <property type="entry name" value="Flavin_mOase"/>
</dbReference>
<comment type="catalytic activity">
    <reaction evidence="23">
        <text>sulcatone + NADPH + O2 + H(+) = 4-methylpent-3-en-1-yl acetate + NADP(+) + H2O</text>
        <dbReference type="Rhea" id="RHEA:54864"/>
        <dbReference type="ChEBI" id="CHEBI:15377"/>
        <dbReference type="ChEBI" id="CHEBI:15378"/>
        <dbReference type="ChEBI" id="CHEBI:15379"/>
        <dbReference type="ChEBI" id="CHEBI:16310"/>
        <dbReference type="ChEBI" id="CHEBI:57783"/>
        <dbReference type="ChEBI" id="CHEBI:58349"/>
        <dbReference type="ChEBI" id="CHEBI:138373"/>
    </reaction>
    <physiologicalReaction direction="left-to-right" evidence="23">
        <dbReference type="Rhea" id="RHEA:54865"/>
    </physiologicalReaction>
</comment>
<dbReference type="Gene3D" id="3.50.50.60">
    <property type="entry name" value="FAD/NAD(P)-binding domain"/>
    <property type="match status" value="2"/>
</dbReference>
<dbReference type="InterPro" id="IPR002257">
    <property type="entry name" value="Flavin_mOase_5"/>
</dbReference>
<evidence type="ECO:0000256" key="12">
    <source>
        <dbReference type="ARBA" id="ARBA00022857"/>
    </source>
</evidence>
<evidence type="ECO:0000256" key="21">
    <source>
        <dbReference type="ARBA" id="ARBA00047426"/>
    </source>
</evidence>
<dbReference type="GO" id="GO:0050660">
    <property type="term" value="F:flavin adenine dinucleotide binding"/>
    <property type="evidence" value="ECO:0007669"/>
    <property type="project" value="InterPro"/>
</dbReference>
<dbReference type="HOGENOM" id="CLU_006909_8_2_1"/>
<reference evidence="36 37" key="1">
    <citation type="journal article" date="2013" name="Nature">
        <title>Insights into bilaterian evolution from three spiralian genomes.</title>
        <authorList>
            <person name="Simakov O."/>
            <person name="Marletaz F."/>
            <person name="Cho S.J."/>
            <person name="Edsinger-Gonzales E."/>
            <person name="Havlak P."/>
            <person name="Hellsten U."/>
            <person name="Kuo D.H."/>
            <person name="Larsson T."/>
            <person name="Lv J."/>
            <person name="Arendt D."/>
            <person name="Savage R."/>
            <person name="Osoegawa K."/>
            <person name="de Jong P."/>
            <person name="Grimwood J."/>
            <person name="Chapman J.A."/>
            <person name="Shapiro H."/>
            <person name="Aerts A."/>
            <person name="Otillar R.P."/>
            <person name="Terry A.Y."/>
            <person name="Boore J.L."/>
            <person name="Grigoriev I.V."/>
            <person name="Lindberg D.R."/>
            <person name="Seaver E.C."/>
            <person name="Weisblat D.A."/>
            <person name="Putnam N.H."/>
            <person name="Rokhsar D.S."/>
        </authorList>
    </citation>
    <scope>NUCLEOTIDE SEQUENCE [LARGE SCALE GENOMIC DNA]</scope>
</reference>
<comment type="subcellular location">
    <subcellularLocation>
        <location evidence="2">Endoplasmic reticulum membrane</location>
        <topology evidence="2">Single-pass membrane protein</topology>
    </subcellularLocation>
    <subcellularLocation>
        <location evidence="3">Microsome membrane</location>
    </subcellularLocation>
</comment>
<dbReference type="Pfam" id="PF00743">
    <property type="entry name" value="FMO-like"/>
    <property type="match status" value="1"/>
</dbReference>
<evidence type="ECO:0000256" key="13">
    <source>
        <dbReference type="ARBA" id="ARBA00022989"/>
    </source>
</evidence>
<evidence type="ECO:0000256" key="16">
    <source>
        <dbReference type="ARBA" id="ARBA00023098"/>
    </source>
</evidence>
<evidence type="ECO:0000256" key="10">
    <source>
        <dbReference type="ARBA" id="ARBA00022827"/>
    </source>
</evidence>
<evidence type="ECO:0000256" key="33">
    <source>
        <dbReference type="PIRNR" id="PIRNR000332"/>
    </source>
</evidence>
<evidence type="ECO:0000256" key="19">
    <source>
        <dbReference type="ARBA" id="ARBA00045957"/>
    </source>
</evidence>
<keyword evidence="16" id="KW-0443">Lipid metabolism</keyword>
<comment type="catalytic activity">
    <reaction evidence="20">
        <text>hypotaurine + NADH + O2 + H(+) = taurine + NAD(+) + H2O</text>
        <dbReference type="Rhea" id="RHEA:74111"/>
        <dbReference type="ChEBI" id="CHEBI:15377"/>
        <dbReference type="ChEBI" id="CHEBI:15378"/>
        <dbReference type="ChEBI" id="CHEBI:15379"/>
        <dbReference type="ChEBI" id="CHEBI:57540"/>
        <dbReference type="ChEBI" id="CHEBI:57853"/>
        <dbReference type="ChEBI" id="CHEBI:57945"/>
        <dbReference type="ChEBI" id="CHEBI:507393"/>
        <dbReference type="EC" id="1.14.13.8"/>
    </reaction>
    <physiologicalReaction direction="left-to-right" evidence="20">
        <dbReference type="Rhea" id="RHEA:74112"/>
    </physiologicalReaction>
</comment>
<evidence type="ECO:0000256" key="4">
    <source>
        <dbReference type="ARBA" id="ARBA00009183"/>
    </source>
</evidence>
<evidence type="ECO:0000256" key="20">
    <source>
        <dbReference type="ARBA" id="ARBA00047338"/>
    </source>
</evidence>
<comment type="catalytic activity">
    <reaction evidence="30">
        <text>heptan-4-one + NADPH + O2 + H(+) = propyl butanoate + NADP(+) + H2O</text>
        <dbReference type="Rhea" id="RHEA:54852"/>
        <dbReference type="ChEBI" id="CHEBI:15377"/>
        <dbReference type="ChEBI" id="CHEBI:15378"/>
        <dbReference type="ChEBI" id="CHEBI:15379"/>
        <dbReference type="ChEBI" id="CHEBI:57783"/>
        <dbReference type="ChEBI" id="CHEBI:58349"/>
        <dbReference type="ChEBI" id="CHEBI:89484"/>
        <dbReference type="ChEBI" id="CHEBI:89719"/>
    </reaction>
    <physiologicalReaction direction="left-to-right" evidence="30">
        <dbReference type="Rhea" id="RHEA:54853"/>
    </physiologicalReaction>
</comment>
<keyword evidence="13 35" id="KW-1133">Transmembrane helix</keyword>
<comment type="catalytic activity">
    <reaction evidence="28">
        <text>octan-3-one + NADPH + O2 + H(+) = ethyl hexanoate + NADP(+) + H2O</text>
        <dbReference type="Rhea" id="RHEA:54856"/>
        <dbReference type="ChEBI" id="CHEBI:15377"/>
        <dbReference type="ChEBI" id="CHEBI:15378"/>
        <dbReference type="ChEBI" id="CHEBI:15379"/>
        <dbReference type="ChEBI" id="CHEBI:57783"/>
        <dbReference type="ChEBI" id="CHEBI:58349"/>
        <dbReference type="ChEBI" id="CHEBI:80946"/>
        <dbReference type="ChEBI" id="CHEBI:86055"/>
    </reaction>
    <physiologicalReaction direction="left-to-right" evidence="28">
        <dbReference type="Rhea" id="RHEA:54857"/>
    </physiologicalReaction>
</comment>
<accession>V4C3R5</accession>
<dbReference type="FunFam" id="3.50.50.60:FF:000159">
    <property type="entry name" value="Dimethylaniline monooxygenase [N-oxide-forming]"/>
    <property type="match status" value="1"/>
</dbReference>
<evidence type="ECO:0000256" key="32">
    <source>
        <dbReference type="ARBA" id="ARBA00049475"/>
    </source>
</evidence>
<feature type="transmembrane region" description="Helical" evidence="35">
    <location>
        <begin position="515"/>
        <end position="532"/>
    </location>
</feature>
<comment type="catalytic activity">
    <reaction evidence="29">
        <text>(2E)-geranial + NADPH + O2 + H(+) = (1E)-2,6-dimethylhepta-1,5-dien-1-yl formate + NADP(+) + H2O</text>
        <dbReference type="Rhea" id="RHEA:54860"/>
        <dbReference type="ChEBI" id="CHEBI:15377"/>
        <dbReference type="ChEBI" id="CHEBI:15378"/>
        <dbReference type="ChEBI" id="CHEBI:15379"/>
        <dbReference type="ChEBI" id="CHEBI:16980"/>
        <dbReference type="ChEBI" id="CHEBI:57783"/>
        <dbReference type="ChEBI" id="CHEBI:58349"/>
        <dbReference type="ChEBI" id="CHEBI:138375"/>
    </reaction>
    <physiologicalReaction direction="left-to-right" evidence="29">
        <dbReference type="Rhea" id="RHEA:54861"/>
    </physiologicalReaction>
</comment>
<keyword evidence="10 33" id="KW-0274">FAD</keyword>
<evidence type="ECO:0000256" key="30">
    <source>
        <dbReference type="ARBA" id="ARBA00048990"/>
    </source>
</evidence>
<evidence type="ECO:0000256" key="15">
    <source>
        <dbReference type="ARBA" id="ARBA00023033"/>
    </source>
</evidence>
<keyword evidence="8 35" id="KW-0812">Transmembrane</keyword>
<evidence type="ECO:0000256" key="22">
    <source>
        <dbReference type="ARBA" id="ARBA00047574"/>
    </source>
</evidence>
<sequence>MSSGKKRIAVIGSGASGLTAIKCCLDEGLEPVCFEVADNIGGLWRFNTNIKDGLGCVMKSTVINTSKEMMCYSDFPIPKEYPIFMHNRDVFAYFNQYADAFDLKKYIKFQTEVISVKKSDDFEKTGRWDVSYKDVNTGSTDIDVFDGVLICTGHHATKNEPKFSGLEEFKGKVLHTHDYRDFHGFEEKKVVIVGIGNSGGDAAVELSRICKQVYLSTRRGSWVINRIVDNGMPADMAISSRLAAKIFNTLPKSVVDSLFAKHLNKRFDHVAYSLKPDYGATSQHPMVNDELPNRIISGSIKIKTDIKRFTERGVEFLDGTIEDDIDIVVLATGYIFGFPFVEKSVIDVKDNRVELYKYMFPPELSHHTLAVIGCIQPLGAVMPISEMQCRLATRVFKGDVKLPSKGDMWEDIRNKQVAMMRRYVKSLRHTIQVDYAPFMDELAELNGNSVQLMELMKTDPKLGLTCFFGPCTPYQYRLFGPGKWDKARECIMTQWDRTLFPLKTRSIPPAKKSNTFFYIKLAFIFLFLAFILNQLDLL</sequence>
<comment type="function">
    <text evidence="18">Acts as a Baeyer-Villiger monooxygenase on a broad range of substrates. Catalyzes the insertion of an oxygen atom into a carbon-carbon bond adjacent to a carbonyl, which converts ketones to esters. Active on diverse carbonyl compounds, whereas soft nucleophiles are mostly non- or poorly reactive. In contrast with other forms of FMO it is non- or poorly active on 'classical' substrates such as drugs, pesticides, and dietary components containing soft nucleophilic heteroatoms. Able to oxidize drug molecules bearing a carbonyl group on an aliphatic chain, such as nabumetone and pentoxifylline. Also, in the absence of substrates, shows slow but yet significant NADPH oxidase activity. Acts as a positive modulator of cholesterol biosynthesis as well as glucose homeostasis, promoting metabolic aging via pleiotropic effects.</text>
</comment>
<evidence type="ECO:0000256" key="18">
    <source>
        <dbReference type="ARBA" id="ARBA00045722"/>
    </source>
</evidence>
<dbReference type="OMA" id="WHYDPIP"/>
<comment type="catalytic activity">
    <reaction evidence="27">
        <text>trimethylamine + NADPH + O2 = trimethylamine N-oxide + NADP(+) + H2O</text>
        <dbReference type="Rhea" id="RHEA:31979"/>
        <dbReference type="ChEBI" id="CHEBI:15377"/>
        <dbReference type="ChEBI" id="CHEBI:15379"/>
        <dbReference type="ChEBI" id="CHEBI:15724"/>
        <dbReference type="ChEBI" id="CHEBI:57783"/>
        <dbReference type="ChEBI" id="CHEBI:58349"/>
        <dbReference type="ChEBI" id="CHEBI:58389"/>
        <dbReference type="EC" id="1.14.13.148"/>
    </reaction>
    <physiologicalReaction direction="left-to-right" evidence="27">
        <dbReference type="Rhea" id="RHEA:31980"/>
    </physiologicalReaction>
</comment>
<dbReference type="PANTHER" id="PTHR23023">
    <property type="entry name" value="DIMETHYLANILINE MONOOXYGENASE"/>
    <property type="match status" value="1"/>
</dbReference>
<evidence type="ECO:0000256" key="27">
    <source>
        <dbReference type="ARBA" id="ARBA00048088"/>
    </source>
</evidence>
<dbReference type="PIRSF" id="PIRSF000332">
    <property type="entry name" value="FMO"/>
    <property type="match status" value="1"/>
</dbReference>
<dbReference type="GO" id="GO:0006629">
    <property type="term" value="P:lipid metabolic process"/>
    <property type="evidence" value="ECO:0007669"/>
    <property type="project" value="UniProtKB-KW"/>
</dbReference>
<keyword evidence="7 33" id="KW-0285">Flavoprotein</keyword>
<dbReference type="GO" id="GO:0047822">
    <property type="term" value="F:hypotaurine monooxygenase activity"/>
    <property type="evidence" value="ECO:0007669"/>
    <property type="project" value="RHEA"/>
</dbReference>
<evidence type="ECO:0000256" key="1">
    <source>
        <dbReference type="ARBA" id="ARBA00001974"/>
    </source>
</evidence>
<evidence type="ECO:0000313" key="36">
    <source>
        <dbReference type="EMBL" id="ESO96189.1"/>
    </source>
</evidence>
<dbReference type="OrthoDB" id="66881at2759"/>
<dbReference type="GO" id="GO:0034899">
    <property type="term" value="F:trimethylamine monooxygenase activity"/>
    <property type="evidence" value="ECO:0007669"/>
    <property type="project" value="UniProtKB-EC"/>
</dbReference>
<evidence type="ECO:0000256" key="29">
    <source>
        <dbReference type="ARBA" id="ARBA00048989"/>
    </source>
</evidence>
<dbReference type="GO" id="GO:0050661">
    <property type="term" value="F:NADP binding"/>
    <property type="evidence" value="ECO:0007669"/>
    <property type="project" value="InterPro"/>
</dbReference>
<evidence type="ECO:0000256" key="5">
    <source>
        <dbReference type="ARBA" id="ARBA00022481"/>
    </source>
</evidence>
<keyword evidence="6" id="KW-0597">Phosphoprotein</keyword>
<evidence type="ECO:0000256" key="28">
    <source>
        <dbReference type="ARBA" id="ARBA00048459"/>
    </source>
</evidence>
<evidence type="ECO:0000256" key="35">
    <source>
        <dbReference type="SAM" id="Phobius"/>
    </source>
</evidence>
<organism evidence="36 37">
    <name type="scientific">Lottia gigantea</name>
    <name type="common">Giant owl limpet</name>
    <dbReference type="NCBI Taxonomy" id="225164"/>
    <lineage>
        <taxon>Eukaryota</taxon>
        <taxon>Metazoa</taxon>
        <taxon>Spiralia</taxon>
        <taxon>Lophotrochozoa</taxon>
        <taxon>Mollusca</taxon>
        <taxon>Gastropoda</taxon>
        <taxon>Patellogastropoda</taxon>
        <taxon>Lottioidea</taxon>
        <taxon>Lottiidae</taxon>
        <taxon>Lottia</taxon>
    </lineage>
</organism>
<dbReference type="PRINTS" id="PR01125">
    <property type="entry name" value="FMOXYGENASE5"/>
</dbReference>
<proteinExistence type="inferred from homology"/>
<comment type="catalytic activity">
    <reaction evidence="31">
        <text>N,N-dimethylaniline + NADPH + O2 + H(+) = N,N-dimethylaniline N-oxide + NADP(+) + H2O</text>
        <dbReference type="Rhea" id="RHEA:24468"/>
        <dbReference type="ChEBI" id="CHEBI:15377"/>
        <dbReference type="ChEBI" id="CHEBI:15378"/>
        <dbReference type="ChEBI" id="CHEBI:15379"/>
        <dbReference type="ChEBI" id="CHEBI:16269"/>
        <dbReference type="ChEBI" id="CHEBI:17735"/>
        <dbReference type="ChEBI" id="CHEBI:57783"/>
        <dbReference type="ChEBI" id="CHEBI:58349"/>
        <dbReference type="EC" id="1.14.13.8"/>
    </reaction>
    <physiologicalReaction direction="left-to-right" evidence="31">
        <dbReference type="Rhea" id="RHEA:24469"/>
    </physiologicalReaction>
</comment>
<comment type="catalytic activity">
    <reaction evidence="32">
        <text>octan-3-one + NADPH + O2 + H(+) = pentyl propanoate + NADP(+) + H2O</text>
        <dbReference type="Rhea" id="RHEA:54840"/>
        <dbReference type="ChEBI" id="CHEBI:15377"/>
        <dbReference type="ChEBI" id="CHEBI:15378"/>
        <dbReference type="ChEBI" id="CHEBI:15379"/>
        <dbReference type="ChEBI" id="CHEBI:57783"/>
        <dbReference type="ChEBI" id="CHEBI:58349"/>
        <dbReference type="ChEBI" id="CHEBI:80946"/>
        <dbReference type="ChEBI" id="CHEBI:87373"/>
    </reaction>
    <physiologicalReaction direction="left-to-right" evidence="32">
        <dbReference type="Rhea" id="RHEA:54841"/>
    </physiologicalReaction>
</comment>
<dbReference type="InterPro" id="IPR020946">
    <property type="entry name" value="Flavin_mOase-like"/>
</dbReference>
<protein>
    <recommendedName>
        <fullName evidence="34">Flavin-containing monooxygenase</fullName>
        <ecNumber evidence="34">1.-.-.-</ecNumber>
    </recommendedName>
</protein>
<evidence type="ECO:0000256" key="11">
    <source>
        <dbReference type="ARBA" id="ARBA00022848"/>
    </source>
</evidence>
<gene>
    <name evidence="36" type="ORF">LOTGIDRAFT_214741</name>
</gene>
<dbReference type="AlphaFoldDB" id="V4C3R5"/>
<dbReference type="GO" id="GO:0016174">
    <property type="term" value="F:NAD(P)H oxidase H2O2-forming activity"/>
    <property type="evidence" value="ECO:0007669"/>
    <property type="project" value="UniProtKB-EC"/>
</dbReference>
<evidence type="ECO:0000256" key="25">
    <source>
        <dbReference type="ARBA" id="ARBA00047977"/>
    </source>
</evidence>
<dbReference type="InterPro" id="IPR036188">
    <property type="entry name" value="FAD/NAD-bd_sf"/>
</dbReference>
<evidence type="ECO:0000256" key="2">
    <source>
        <dbReference type="ARBA" id="ARBA00004389"/>
    </source>
</evidence>
<dbReference type="SUPFAM" id="SSF51905">
    <property type="entry name" value="FAD/NAD(P)-binding domain"/>
    <property type="match status" value="2"/>
</dbReference>
<comment type="catalytic activity">
    <reaction evidence="24">
        <text>NADPH + O2 + H(+) = H2O2 + NADP(+)</text>
        <dbReference type="Rhea" id="RHEA:11260"/>
        <dbReference type="ChEBI" id="CHEBI:15378"/>
        <dbReference type="ChEBI" id="CHEBI:15379"/>
        <dbReference type="ChEBI" id="CHEBI:16240"/>
        <dbReference type="ChEBI" id="CHEBI:57783"/>
        <dbReference type="ChEBI" id="CHEBI:58349"/>
        <dbReference type="EC" id="1.6.3.1"/>
    </reaction>
    <physiologicalReaction direction="left-to-right" evidence="24">
        <dbReference type="Rhea" id="RHEA:11261"/>
    </physiologicalReaction>
</comment>
<evidence type="ECO:0000256" key="3">
    <source>
        <dbReference type="ARBA" id="ARBA00004524"/>
    </source>
</evidence>